<accession>A0A846Y025</accession>
<dbReference type="InterPro" id="IPR000551">
    <property type="entry name" value="MerR-type_HTH_dom"/>
</dbReference>
<dbReference type="Proteomes" id="UP000565711">
    <property type="component" value="Unassembled WGS sequence"/>
</dbReference>
<organism evidence="3 4">
    <name type="scientific">Nocardia vermiculata</name>
    <dbReference type="NCBI Taxonomy" id="257274"/>
    <lineage>
        <taxon>Bacteria</taxon>
        <taxon>Bacillati</taxon>
        <taxon>Actinomycetota</taxon>
        <taxon>Actinomycetes</taxon>
        <taxon>Mycobacteriales</taxon>
        <taxon>Nocardiaceae</taxon>
        <taxon>Nocardia</taxon>
    </lineage>
</organism>
<dbReference type="SMART" id="SM00422">
    <property type="entry name" value="HTH_MERR"/>
    <property type="match status" value="1"/>
</dbReference>
<keyword evidence="1" id="KW-0238">DNA-binding</keyword>
<dbReference type="InterPro" id="IPR009061">
    <property type="entry name" value="DNA-bd_dom_put_sf"/>
</dbReference>
<feature type="domain" description="HTH merR-type" evidence="2">
    <location>
        <begin position="12"/>
        <end position="79"/>
    </location>
</feature>
<dbReference type="GO" id="GO:0003700">
    <property type="term" value="F:DNA-binding transcription factor activity"/>
    <property type="evidence" value="ECO:0007669"/>
    <property type="project" value="InterPro"/>
</dbReference>
<dbReference type="InterPro" id="IPR047057">
    <property type="entry name" value="MerR_fam"/>
</dbReference>
<dbReference type="PANTHER" id="PTHR30204:SF93">
    <property type="entry name" value="HTH MERR-TYPE DOMAIN-CONTAINING PROTEIN"/>
    <property type="match status" value="1"/>
</dbReference>
<sequence>MTSNTHADGSVSIGELSRRTGVPVRTIRFYCDEGVLESHRSTGGHRLFDPATSVGRLNLVRRLRTFGLGLPAIMSVLAGSVSIADAVAVERAALDRELDALTWRRAVLMAVEDAVPAQRAVSVELLAAVGDRAAAHESLIAFWRRVLASTTPEIFDAFVAMNIPAPPVDPTPRQVLAYARLATAVTDPALTTAIRAQLWRHDATGIRAERTLLAGVAEACEAVGPLLVAGIEPRPGPELDLFVTAHADARGCRPTAEFRHRLLCEGDDNNPRIHRYWRLTAELLGTPTGGAAQDWLYRALRGCTAGATL</sequence>
<protein>
    <submittedName>
        <fullName evidence="3">MerR family transcriptional regulator</fullName>
    </submittedName>
</protein>
<dbReference type="SUPFAM" id="SSF46955">
    <property type="entry name" value="Putative DNA-binding domain"/>
    <property type="match status" value="1"/>
</dbReference>
<dbReference type="AlphaFoldDB" id="A0A846Y025"/>
<evidence type="ECO:0000256" key="1">
    <source>
        <dbReference type="ARBA" id="ARBA00023125"/>
    </source>
</evidence>
<name>A0A846Y025_9NOCA</name>
<keyword evidence="4" id="KW-1185">Reference proteome</keyword>
<evidence type="ECO:0000313" key="3">
    <source>
        <dbReference type="EMBL" id="NKY51442.1"/>
    </source>
</evidence>
<reference evidence="3 4" key="1">
    <citation type="submission" date="2020-04" db="EMBL/GenBank/DDBJ databases">
        <title>MicrobeNet Type strains.</title>
        <authorList>
            <person name="Nicholson A.C."/>
        </authorList>
    </citation>
    <scope>NUCLEOTIDE SEQUENCE [LARGE SCALE GENOMIC DNA]</scope>
    <source>
        <strain evidence="3 4">JCM 12354</strain>
    </source>
</reference>
<dbReference type="CDD" id="cd00592">
    <property type="entry name" value="HTH_MerR-like"/>
    <property type="match status" value="1"/>
</dbReference>
<dbReference type="Gene3D" id="1.10.1660.10">
    <property type="match status" value="1"/>
</dbReference>
<gene>
    <name evidence="3" type="ORF">HGA08_14550</name>
</gene>
<proteinExistence type="predicted"/>
<dbReference type="Pfam" id="PF13411">
    <property type="entry name" value="MerR_1"/>
    <property type="match status" value="1"/>
</dbReference>
<evidence type="ECO:0000313" key="4">
    <source>
        <dbReference type="Proteomes" id="UP000565711"/>
    </source>
</evidence>
<dbReference type="PANTHER" id="PTHR30204">
    <property type="entry name" value="REDOX-CYCLING DRUG-SENSING TRANSCRIPTIONAL ACTIVATOR SOXR"/>
    <property type="match status" value="1"/>
</dbReference>
<dbReference type="GO" id="GO:0003677">
    <property type="term" value="F:DNA binding"/>
    <property type="evidence" value="ECO:0007669"/>
    <property type="project" value="UniProtKB-KW"/>
</dbReference>
<dbReference type="EMBL" id="JAAXOP010000007">
    <property type="protein sequence ID" value="NKY51442.1"/>
    <property type="molecule type" value="Genomic_DNA"/>
</dbReference>
<comment type="caution">
    <text evidence="3">The sequence shown here is derived from an EMBL/GenBank/DDBJ whole genome shotgun (WGS) entry which is preliminary data.</text>
</comment>
<dbReference type="PROSITE" id="PS50937">
    <property type="entry name" value="HTH_MERR_2"/>
    <property type="match status" value="1"/>
</dbReference>
<evidence type="ECO:0000259" key="2">
    <source>
        <dbReference type="PROSITE" id="PS50937"/>
    </source>
</evidence>
<dbReference type="RefSeq" id="WP_067881927.1">
    <property type="nucleotide sequence ID" value="NZ_JAAXOP010000007.1"/>
</dbReference>